<protein>
    <submittedName>
        <fullName evidence="1">Uncharacterized protein</fullName>
    </submittedName>
</protein>
<dbReference type="Proteomes" id="UP000434582">
    <property type="component" value="Unassembled WGS sequence"/>
</dbReference>
<accession>A0A7X1ZG96</accession>
<dbReference type="EMBL" id="WIVE01000056">
    <property type="protein sequence ID" value="MQX37812.1"/>
    <property type="molecule type" value="Genomic_DNA"/>
</dbReference>
<dbReference type="AlphaFoldDB" id="A0A7X1ZG96"/>
<dbReference type="RefSeq" id="WP_153345672.1">
    <property type="nucleotide sequence ID" value="NZ_WIVE01000056.1"/>
</dbReference>
<keyword evidence="2" id="KW-1185">Reference proteome</keyword>
<gene>
    <name evidence="1" type="ORF">GHC57_14930</name>
</gene>
<dbReference type="OrthoDB" id="8481620at2"/>
<name>A0A7X1ZG96_9PROT</name>
<comment type="caution">
    <text evidence="1">The sequence shown here is derived from an EMBL/GenBank/DDBJ whole genome shotgun (WGS) entry which is preliminary data.</text>
</comment>
<reference evidence="1 2" key="1">
    <citation type="submission" date="2019-10" db="EMBL/GenBank/DDBJ databases">
        <title>Draft whole-genome sequence of the purple nonsulfur photosynthetic bacterium Roseospira navarrensis DSM 15114.</title>
        <authorList>
            <person name="Kyndt J.A."/>
            <person name="Meyer T.E."/>
        </authorList>
    </citation>
    <scope>NUCLEOTIDE SEQUENCE [LARGE SCALE GENOMIC DNA]</scope>
    <source>
        <strain evidence="1 2">DSM 15114</strain>
    </source>
</reference>
<organism evidence="1 2">
    <name type="scientific">Roseospira navarrensis</name>
    <dbReference type="NCBI Taxonomy" id="140058"/>
    <lineage>
        <taxon>Bacteria</taxon>
        <taxon>Pseudomonadati</taxon>
        <taxon>Pseudomonadota</taxon>
        <taxon>Alphaproteobacteria</taxon>
        <taxon>Rhodospirillales</taxon>
        <taxon>Rhodospirillaceae</taxon>
        <taxon>Roseospira</taxon>
    </lineage>
</organism>
<proteinExistence type="predicted"/>
<evidence type="ECO:0000313" key="1">
    <source>
        <dbReference type="EMBL" id="MQX37812.1"/>
    </source>
</evidence>
<sequence length="122" mass="13306">MPAANALGPSIGALLLPDGALLLGRRDGLLLLARWDAPPRAAWVTEDGTSEPFTQRVVLFDRRGVWLWPSPLLHEDPDAGGRADLAAYFAAIPLIERLRRAEEPVAFEPLVRAPPTSLRPLL</sequence>
<evidence type="ECO:0000313" key="2">
    <source>
        <dbReference type="Proteomes" id="UP000434582"/>
    </source>
</evidence>